<proteinExistence type="predicted"/>
<gene>
    <name evidence="2" type="ORF">RFM68_00910</name>
</gene>
<organism evidence="2 3">
    <name type="scientific">Mesorhizobium montanum</name>
    <dbReference type="NCBI Taxonomy" id="3072323"/>
    <lineage>
        <taxon>Bacteria</taxon>
        <taxon>Pseudomonadati</taxon>
        <taxon>Pseudomonadota</taxon>
        <taxon>Alphaproteobacteria</taxon>
        <taxon>Hyphomicrobiales</taxon>
        <taxon>Phyllobacteriaceae</taxon>
        <taxon>Mesorhizobium</taxon>
    </lineage>
</organism>
<protein>
    <submittedName>
        <fullName evidence="2">Uncharacterized protein</fullName>
    </submittedName>
</protein>
<dbReference type="EMBL" id="JAVIJF010000001">
    <property type="protein sequence ID" value="MDX8523051.1"/>
    <property type="molecule type" value="Genomic_DNA"/>
</dbReference>
<evidence type="ECO:0000313" key="3">
    <source>
        <dbReference type="Proteomes" id="UP001276840"/>
    </source>
</evidence>
<dbReference type="Proteomes" id="UP001276840">
    <property type="component" value="Unassembled WGS sequence"/>
</dbReference>
<name>A0ABU4ZCI2_9HYPH</name>
<keyword evidence="3" id="KW-1185">Reference proteome</keyword>
<evidence type="ECO:0000256" key="1">
    <source>
        <dbReference type="SAM" id="MobiDB-lite"/>
    </source>
</evidence>
<sequence>MTGIFGYFFGASGEIVADIMTPERQERERKAGLPDSAPRRKGFWPRPIDRTSRLATQNGSFRFTREANMIGDRSIG</sequence>
<accession>A0ABU4ZCI2</accession>
<dbReference type="RefSeq" id="WP_320231057.1">
    <property type="nucleotide sequence ID" value="NZ_JAVIJF010000001.1"/>
</dbReference>
<reference evidence="2 3" key="1">
    <citation type="submission" date="2023-08" db="EMBL/GenBank/DDBJ databases">
        <title>Implementing the SeqCode for naming new Mesorhizobium species isolated from Vachellia karroo root nodules.</title>
        <authorList>
            <person name="Van Lill M."/>
        </authorList>
    </citation>
    <scope>NUCLEOTIDE SEQUENCE [LARGE SCALE GENOMIC DNA]</scope>
    <source>
        <strain evidence="2 3">MSK 1335</strain>
    </source>
</reference>
<evidence type="ECO:0000313" key="2">
    <source>
        <dbReference type="EMBL" id="MDX8523051.1"/>
    </source>
</evidence>
<feature type="region of interest" description="Disordered" evidence="1">
    <location>
        <begin position="22"/>
        <end position="46"/>
    </location>
</feature>
<comment type="caution">
    <text evidence="2">The sequence shown here is derived from an EMBL/GenBank/DDBJ whole genome shotgun (WGS) entry which is preliminary data.</text>
</comment>
<feature type="compositionally biased region" description="Basic and acidic residues" evidence="1">
    <location>
        <begin position="22"/>
        <end position="32"/>
    </location>
</feature>